<evidence type="ECO:0000313" key="3">
    <source>
        <dbReference type="Proteomes" id="UP000606499"/>
    </source>
</evidence>
<keyword evidence="3" id="KW-1185">Reference proteome</keyword>
<dbReference type="InterPro" id="IPR056937">
    <property type="entry name" value="YqbQ/XkdQ"/>
</dbReference>
<accession>A0A923LSX1</accession>
<protein>
    <recommendedName>
        <fullName evidence="1">YqbQ/XkdQ domain-containing protein</fullName>
    </recommendedName>
</protein>
<evidence type="ECO:0000313" key="2">
    <source>
        <dbReference type="EMBL" id="MBC5724700.1"/>
    </source>
</evidence>
<dbReference type="SUPFAM" id="SSF69279">
    <property type="entry name" value="Phage tail proteins"/>
    <property type="match status" value="1"/>
</dbReference>
<dbReference type="RefSeq" id="WP_186949629.1">
    <property type="nucleotide sequence ID" value="NZ_JACOPL010000003.1"/>
</dbReference>
<dbReference type="EMBL" id="JACOPL010000003">
    <property type="protein sequence ID" value="MBC5724700.1"/>
    <property type="molecule type" value="Genomic_DNA"/>
</dbReference>
<dbReference type="Proteomes" id="UP000606499">
    <property type="component" value="Unassembled WGS sequence"/>
</dbReference>
<evidence type="ECO:0000259" key="1">
    <source>
        <dbReference type="Pfam" id="PF24032"/>
    </source>
</evidence>
<comment type="caution">
    <text evidence="2">The sequence shown here is derived from an EMBL/GenBank/DDBJ whole genome shotgun (WGS) entry which is preliminary data.</text>
</comment>
<proteinExistence type="predicted"/>
<sequence length="335" mass="37164">MEQYQYRQPWVSVRNQDGECDVSHMFRRIEWSGDVDSVCRKLALEMIVSATDPRLPYVYLPLAGGIRMGVGEQTLFYGHVVSKDKSTDSSTMSVTCYDNGFYLKNSKASRKYKGETPEAITRQLCSTYGVPTGALAQTGVSISRKFSAAAVYQIIDTAYTLASRQTGKKYLLRFDADKLEVVERTVTPQSVILSRGTNLQTAAYGESMENMKNRVIIVDSEGNFLRSVSDDAAVTRYGLLADVLTQRDGEDATAEARDILAENGVERTASVSCLGHTKLITGNTVWIHEPYTGLANTCWIDADKHVWQNGVYATSLTLNFKNEMRESESGSEADE</sequence>
<reference evidence="2" key="1">
    <citation type="submission" date="2020-08" db="EMBL/GenBank/DDBJ databases">
        <title>Genome public.</title>
        <authorList>
            <person name="Liu C."/>
            <person name="Sun Q."/>
        </authorList>
    </citation>
    <scope>NUCLEOTIDE SEQUENCE</scope>
    <source>
        <strain evidence="2">NSJ-28</strain>
    </source>
</reference>
<name>A0A923LSX1_9FIRM</name>
<feature type="domain" description="YqbQ/XkdQ" evidence="1">
    <location>
        <begin position="29"/>
        <end position="318"/>
    </location>
</feature>
<gene>
    <name evidence="2" type="ORF">H8S45_04400</name>
</gene>
<dbReference type="Pfam" id="PF24032">
    <property type="entry name" value="YQBQ"/>
    <property type="match status" value="1"/>
</dbReference>
<organism evidence="2 3">
    <name type="scientific">Agathobaculum faecis</name>
    <dbReference type="NCBI Taxonomy" id="2763013"/>
    <lineage>
        <taxon>Bacteria</taxon>
        <taxon>Bacillati</taxon>
        <taxon>Bacillota</taxon>
        <taxon>Clostridia</taxon>
        <taxon>Eubacteriales</taxon>
        <taxon>Butyricicoccaceae</taxon>
        <taxon>Agathobaculum</taxon>
    </lineage>
</organism>
<dbReference type="AlphaFoldDB" id="A0A923LSX1"/>